<dbReference type="EMBL" id="LSDB01000023">
    <property type="protein sequence ID" value="KXB58035.1"/>
    <property type="molecule type" value="Genomic_DNA"/>
</dbReference>
<proteinExistence type="inferred from homology"/>
<dbReference type="SMART" id="SM00382">
    <property type="entry name" value="AAA"/>
    <property type="match status" value="1"/>
</dbReference>
<dbReference type="Proteomes" id="UP000070467">
    <property type="component" value="Unassembled WGS sequence"/>
</dbReference>
<dbReference type="InterPro" id="IPR054594">
    <property type="entry name" value="Lon_lid"/>
</dbReference>
<keyword evidence="5" id="KW-0067">ATP-binding</keyword>
<feature type="domain" description="Lon proteolytic" evidence="7">
    <location>
        <begin position="585"/>
        <end position="766"/>
    </location>
</feature>
<comment type="catalytic activity">
    <reaction evidence="6">
        <text>Hydrolysis of proteins in presence of ATP.</text>
        <dbReference type="EC" id="3.4.21.53"/>
    </reaction>
</comment>
<dbReference type="Gene3D" id="1.20.5.5270">
    <property type="match status" value="1"/>
</dbReference>
<dbReference type="NCBIfam" id="TIGR00763">
    <property type="entry name" value="lon"/>
    <property type="match status" value="1"/>
</dbReference>
<dbReference type="Pfam" id="PF22667">
    <property type="entry name" value="Lon_lid"/>
    <property type="match status" value="1"/>
</dbReference>
<evidence type="ECO:0000313" key="8">
    <source>
        <dbReference type="EMBL" id="KXB58035.1"/>
    </source>
</evidence>
<dbReference type="Pfam" id="PF05362">
    <property type="entry name" value="Lon_C"/>
    <property type="match status" value="1"/>
</dbReference>
<evidence type="ECO:0000256" key="5">
    <source>
        <dbReference type="ARBA" id="ARBA00022840"/>
    </source>
</evidence>
<dbReference type="CDD" id="cd19500">
    <property type="entry name" value="RecA-like_Lon"/>
    <property type="match status" value="1"/>
</dbReference>
<evidence type="ECO:0000256" key="2">
    <source>
        <dbReference type="ARBA" id="ARBA00022741"/>
    </source>
</evidence>
<dbReference type="InterPro" id="IPR027065">
    <property type="entry name" value="Lon_Prtase"/>
</dbReference>
<feature type="active site" evidence="6">
    <location>
        <position position="672"/>
    </location>
</feature>
<dbReference type="InterPro" id="IPR003959">
    <property type="entry name" value="ATPase_AAA_core"/>
</dbReference>
<dbReference type="Gene3D" id="3.40.50.300">
    <property type="entry name" value="P-loop containing nucleotide triphosphate hydrolases"/>
    <property type="match status" value="1"/>
</dbReference>
<reference evidence="8 9" key="1">
    <citation type="submission" date="2016-01" db="EMBL/GenBank/DDBJ databases">
        <authorList>
            <person name="Mitreva M."/>
            <person name="Pepin K.H."/>
            <person name="Mihindukulasuriya K.A."/>
            <person name="Fulton R."/>
            <person name="Fronick C."/>
            <person name="O'Laughlin M."/>
            <person name="Miner T."/>
            <person name="Herter B."/>
            <person name="Rosa B.A."/>
            <person name="Cordes M."/>
            <person name="Tomlinson C."/>
            <person name="Wollam A."/>
            <person name="Palsikar V.B."/>
            <person name="Mardis E.R."/>
            <person name="Wilson R.K."/>
        </authorList>
    </citation>
    <scope>NUCLEOTIDE SEQUENCE [LARGE SCALE GENOMIC DNA]</scope>
    <source>
        <strain evidence="8 9">KA00071</strain>
    </source>
</reference>
<dbReference type="InterPro" id="IPR008268">
    <property type="entry name" value="Peptidase_S16_AS"/>
</dbReference>
<dbReference type="PANTHER" id="PTHR10046">
    <property type="entry name" value="ATP DEPENDENT LON PROTEASE FAMILY MEMBER"/>
    <property type="match status" value="1"/>
</dbReference>
<dbReference type="InterPro" id="IPR004815">
    <property type="entry name" value="Lon_bac/euk-typ"/>
</dbReference>
<dbReference type="Gene3D" id="1.20.58.1480">
    <property type="match status" value="1"/>
</dbReference>
<dbReference type="Pfam" id="PF00004">
    <property type="entry name" value="AAA"/>
    <property type="match status" value="1"/>
</dbReference>
<dbReference type="RefSeq" id="WP_066130075.1">
    <property type="nucleotide sequence ID" value="NZ_KQ959874.1"/>
</dbReference>
<dbReference type="InterPro" id="IPR008269">
    <property type="entry name" value="Lon_proteolytic"/>
</dbReference>
<name>A0ABR5TLY2_9BACL</name>
<dbReference type="PIRSF" id="PIRSF001174">
    <property type="entry name" value="Lon_proteas"/>
    <property type="match status" value="1"/>
</dbReference>
<evidence type="ECO:0000259" key="7">
    <source>
        <dbReference type="PROSITE" id="PS51786"/>
    </source>
</evidence>
<evidence type="ECO:0000256" key="6">
    <source>
        <dbReference type="PROSITE-ProRule" id="PRU01122"/>
    </source>
</evidence>
<gene>
    <name evidence="8" type="ORF">HMPREF1871_00701</name>
</gene>
<dbReference type="PROSITE" id="PS01046">
    <property type="entry name" value="LON_SER"/>
    <property type="match status" value="1"/>
</dbReference>
<dbReference type="PROSITE" id="PS51786">
    <property type="entry name" value="LON_PROTEOLYTIC"/>
    <property type="match status" value="1"/>
</dbReference>
<dbReference type="Gene3D" id="3.30.230.10">
    <property type="match status" value="1"/>
</dbReference>
<dbReference type="PRINTS" id="PR00830">
    <property type="entry name" value="ENDOLAPTASE"/>
</dbReference>
<keyword evidence="4 6" id="KW-0720">Serine protease</keyword>
<comment type="caution">
    <text evidence="8">The sequence shown here is derived from an EMBL/GenBank/DDBJ whole genome shotgun (WGS) entry which is preliminary data.</text>
</comment>
<evidence type="ECO:0000313" key="9">
    <source>
        <dbReference type="Proteomes" id="UP000070467"/>
    </source>
</evidence>
<keyword evidence="9" id="KW-1185">Reference proteome</keyword>
<sequence length="766" mass="87505">MKKYYLLEDKGVYVPGKTYSINIKDSVFLKNFNKVKFDKLEIFITSDRNQIEDFDDKDISKENIYDKNGFNKLFGFYGELKIDEKTKSYYFSCKGIAEIINILYVENNDINVHIVEMQMHNKNFNQQKIFTKIKGLLDEYIRLENININLESKNDLNSFINYNLEILFLNPLVIKKILYFSDLKEKAEYTIMTLETLINMKKYGEKIRNKVKINLDNQQKEYFLREEIKVIQEELDEINPETSEIKKLENIIKKIKISDDDKKIVFNEIKRLQSTPVMSPEYSIIRTYLETIIALPWEKETTDDVSFDIFEKNFRKTHYGLEDVKERIIEFLAVKKLNPAIKSPIICLVGPPGVGKSSLAKSIATSINRKFIRISLGGVKDESEIRGHRRTYVGAMPGKFIQSLKKVKVKNPLILLDEIDKMESGYRGDPASAMLEITDPEQNKEFVDHYLDIPFDLSKILFIATANNLADIPAPLRDRMEIIRLSSYTIKEKENIAKEYLIKKQIEENGLNKEQISFTSNAILKIITGYTYEAGVRDLERKIATICRKVAIKILKGEKKIKVTLSNITELLGNSKFDLKTKNKKSQIGVVNGLAYTSLGGDILEIETVISAGSGKLILTGKLGDVMKESAQASLSYIRSNSKILKVDNYDFNKIDIHLHVPEGAIPKDGPSAGITILISILSTLKNKAVDSNIAMTGEITLHGKIIPIGGVKEKLYSAEKMGIKEVILPYKNKIDINEISKDVLKNLKLDFVSDVKEVLNIIFKE</sequence>
<dbReference type="InterPro" id="IPR003593">
    <property type="entry name" value="AAA+_ATPase"/>
</dbReference>
<accession>A0ABR5TLY2</accession>
<keyword evidence="2" id="KW-0547">Nucleotide-binding</keyword>
<dbReference type="InterPro" id="IPR014721">
    <property type="entry name" value="Ribsml_uS5_D2-typ_fold_subgr"/>
</dbReference>
<keyword evidence="3 6" id="KW-0378">Hydrolase</keyword>
<dbReference type="InterPro" id="IPR027417">
    <property type="entry name" value="P-loop_NTPase"/>
</dbReference>
<organism evidence="8 9">
    <name type="scientific">Gemelliphila asaccharolytica</name>
    <dbReference type="NCBI Taxonomy" id="502393"/>
    <lineage>
        <taxon>Bacteria</taxon>
        <taxon>Bacillati</taxon>
        <taxon>Bacillota</taxon>
        <taxon>Bacilli</taxon>
        <taxon>Bacillales</taxon>
        <taxon>Gemellaceae</taxon>
        <taxon>Gemelliphila</taxon>
    </lineage>
</organism>
<evidence type="ECO:0000256" key="3">
    <source>
        <dbReference type="ARBA" id="ARBA00022801"/>
    </source>
</evidence>
<feature type="active site" evidence="6">
    <location>
        <position position="715"/>
    </location>
</feature>
<keyword evidence="1 6" id="KW-0645">Protease</keyword>
<dbReference type="Gene3D" id="1.10.8.60">
    <property type="match status" value="1"/>
</dbReference>
<dbReference type="SUPFAM" id="SSF54211">
    <property type="entry name" value="Ribosomal protein S5 domain 2-like"/>
    <property type="match status" value="1"/>
</dbReference>
<evidence type="ECO:0000256" key="1">
    <source>
        <dbReference type="ARBA" id="ARBA00022670"/>
    </source>
</evidence>
<dbReference type="SUPFAM" id="SSF52540">
    <property type="entry name" value="P-loop containing nucleoside triphosphate hydrolases"/>
    <property type="match status" value="1"/>
</dbReference>
<protein>
    <recommendedName>
        <fullName evidence="6">endopeptidase La</fullName>
        <ecNumber evidence="6">3.4.21.53</ecNumber>
    </recommendedName>
</protein>
<dbReference type="EC" id="3.4.21.53" evidence="6"/>
<comment type="similarity">
    <text evidence="6">Belongs to the peptidase S16 family.</text>
</comment>
<dbReference type="InterPro" id="IPR020568">
    <property type="entry name" value="Ribosomal_Su5_D2-typ_SF"/>
</dbReference>
<evidence type="ECO:0000256" key="4">
    <source>
        <dbReference type="ARBA" id="ARBA00022825"/>
    </source>
</evidence>